<feature type="transmembrane region" description="Helical" evidence="6">
    <location>
        <begin position="68"/>
        <end position="90"/>
    </location>
</feature>
<feature type="transmembrane region" description="Helical" evidence="6">
    <location>
        <begin position="198"/>
        <end position="216"/>
    </location>
</feature>
<dbReference type="NCBIfam" id="TIGR00784">
    <property type="entry name" value="citMHS"/>
    <property type="match status" value="1"/>
</dbReference>
<keyword evidence="4 6" id="KW-1133">Transmembrane helix</keyword>
<dbReference type="AlphaFoldDB" id="A0A4P8WNH7"/>
<feature type="transmembrane region" description="Helical" evidence="6">
    <location>
        <begin position="441"/>
        <end position="461"/>
    </location>
</feature>
<evidence type="ECO:0000313" key="8">
    <source>
        <dbReference type="EMBL" id="QCS45050.1"/>
    </source>
</evidence>
<feature type="transmembrane region" description="Helical" evidence="6">
    <location>
        <begin position="42"/>
        <end position="62"/>
    </location>
</feature>
<keyword evidence="5 6" id="KW-0472">Membrane</keyword>
<evidence type="ECO:0000256" key="5">
    <source>
        <dbReference type="ARBA" id="ARBA00023136"/>
    </source>
</evidence>
<dbReference type="RefSeq" id="WP_138247437.1">
    <property type="nucleotide sequence ID" value="NZ_CP040332.1"/>
</dbReference>
<evidence type="ECO:0000256" key="3">
    <source>
        <dbReference type="ARBA" id="ARBA00022692"/>
    </source>
</evidence>
<organism evidence="8 9">
    <name type="scientific">Natrinema versiforme</name>
    <dbReference type="NCBI Taxonomy" id="88724"/>
    <lineage>
        <taxon>Archaea</taxon>
        <taxon>Methanobacteriati</taxon>
        <taxon>Methanobacteriota</taxon>
        <taxon>Stenosarchaea group</taxon>
        <taxon>Halobacteria</taxon>
        <taxon>Halobacteriales</taxon>
        <taxon>Natrialbaceae</taxon>
        <taxon>Natrinema</taxon>
    </lineage>
</organism>
<feature type="domain" description="Citrate transporter-like" evidence="7">
    <location>
        <begin position="34"/>
        <end position="406"/>
    </location>
</feature>
<protein>
    <submittedName>
        <fullName evidence="8">Citrate:H+ symporter</fullName>
    </submittedName>
</protein>
<feature type="transmembrane region" description="Helical" evidence="6">
    <location>
        <begin position="133"/>
        <end position="152"/>
    </location>
</feature>
<keyword evidence="2" id="KW-0813">Transport</keyword>
<evidence type="ECO:0000256" key="2">
    <source>
        <dbReference type="ARBA" id="ARBA00022448"/>
    </source>
</evidence>
<name>A0A4P8WNH7_9EURY</name>
<accession>A0A4P8WNH7</accession>
<evidence type="ECO:0000256" key="4">
    <source>
        <dbReference type="ARBA" id="ARBA00022989"/>
    </source>
</evidence>
<feature type="transmembrane region" description="Helical" evidence="6">
    <location>
        <begin position="411"/>
        <end position="429"/>
    </location>
</feature>
<dbReference type="EMBL" id="CP040332">
    <property type="protein sequence ID" value="QCS45050.1"/>
    <property type="molecule type" value="Genomic_DNA"/>
</dbReference>
<dbReference type="KEGG" id="nvr:FEJ81_22595"/>
<dbReference type="Proteomes" id="UP000302218">
    <property type="component" value="Plasmid pNVE414"/>
</dbReference>
<comment type="subcellular location">
    <subcellularLocation>
        <location evidence="1">Membrane</location>
        <topology evidence="1">Multi-pass membrane protein</topology>
    </subcellularLocation>
</comment>
<evidence type="ECO:0000256" key="1">
    <source>
        <dbReference type="ARBA" id="ARBA00004141"/>
    </source>
</evidence>
<feature type="transmembrane region" description="Helical" evidence="6">
    <location>
        <begin position="20"/>
        <end position="37"/>
    </location>
</feature>
<reference evidence="9" key="1">
    <citation type="submission" date="2019-05" db="EMBL/GenBank/DDBJ databases">
        <title>Genome sequence and methylation pattern of the halophilic Archaeon Natrinema versiforme BOL5-4.</title>
        <authorList>
            <person name="DasSarma P."/>
            <person name="Anton B.P."/>
            <person name="DasSarma S.L."/>
            <person name="Martinez F.L."/>
            <person name="Guzman D."/>
            <person name="Roberts R.J."/>
            <person name="DasSarma S."/>
        </authorList>
    </citation>
    <scope>NUCLEOTIDE SEQUENCE [LARGE SCALE GENOMIC DNA]</scope>
    <source>
        <strain evidence="9">BOL5-4</strain>
        <plasmid evidence="9">pnve414</plasmid>
    </source>
</reference>
<dbReference type="InterPro" id="IPR014738">
    <property type="entry name" value="Citrate_transporter"/>
</dbReference>
<keyword evidence="8" id="KW-0614">Plasmid</keyword>
<evidence type="ECO:0000256" key="6">
    <source>
        <dbReference type="SAM" id="Phobius"/>
    </source>
</evidence>
<dbReference type="Pfam" id="PF03600">
    <property type="entry name" value="CitMHS"/>
    <property type="match status" value="1"/>
</dbReference>
<evidence type="ECO:0000313" key="9">
    <source>
        <dbReference type="Proteomes" id="UP000302218"/>
    </source>
</evidence>
<evidence type="ECO:0000259" key="7">
    <source>
        <dbReference type="Pfam" id="PF03600"/>
    </source>
</evidence>
<feature type="transmembrane region" description="Helical" evidence="6">
    <location>
        <begin position="263"/>
        <end position="296"/>
    </location>
</feature>
<sequence>MLVSITQSLPVVPLQLDGTGLGIIGYLVIALILVLIIGKITYVVPTLIIVPVLGALVAGFGPSELGEFAASGLGGIVEITAMFAFAVWYFAIMRDRGLFDPLVRRVIHVVLDRPALLTFGTVVLAVASHLDGAGATTFLITIPALLPIYAALDVDTKILAALAALSAGTMNLVPWGGVTVRAIGSVDAATVGNVYNPLIPAQIAGFATILLIAYYFSRRIDTDLELSENERERLVTEALAGDDTDLRTDGGTELETGVNRRWYFNVLVTVVIIALLMLDITSPAIVFMIGLVIALVVNVPDYEEQRNILEEYSSDVMTYVGILLAAGVLLGVLNETGMITEMANILVSIVPDWMGPYMAALVGLIAMPASLVFSPDAYYFGVLPVLAETAQAYGIPEVAVVRASLIGQMTVGFPISPLTGATYLLIGLADVDLGEHIKFTFLWAWVVSLVMLTVAILTGAIPLF</sequence>
<gene>
    <name evidence="8" type="ORF">FEJ81_22595</name>
</gene>
<dbReference type="GeneID" id="40268125"/>
<feature type="transmembrane region" description="Helical" evidence="6">
    <location>
        <begin position="159"/>
        <end position="178"/>
    </location>
</feature>
<feature type="transmembrane region" description="Helical" evidence="6">
    <location>
        <begin position="316"/>
        <end position="333"/>
    </location>
</feature>
<keyword evidence="3 6" id="KW-0812">Transmembrane</keyword>
<dbReference type="GO" id="GO:0016020">
    <property type="term" value="C:membrane"/>
    <property type="evidence" value="ECO:0007669"/>
    <property type="project" value="UniProtKB-SubCell"/>
</dbReference>
<feature type="transmembrane region" description="Helical" evidence="6">
    <location>
        <begin position="354"/>
        <end position="373"/>
    </location>
</feature>
<dbReference type="OrthoDB" id="167668at2157"/>
<feature type="transmembrane region" description="Helical" evidence="6">
    <location>
        <begin position="110"/>
        <end position="127"/>
    </location>
</feature>
<geneLocation type="plasmid" evidence="9">
    <name>pnve414</name>
</geneLocation>
<proteinExistence type="predicted"/>
<dbReference type="InterPro" id="IPR004680">
    <property type="entry name" value="Cit_transptr-like_dom"/>
</dbReference>
<dbReference type="GO" id="GO:0015137">
    <property type="term" value="F:citrate transmembrane transporter activity"/>
    <property type="evidence" value="ECO:0007669"/>
    <property type="project" value="InterPro"/>
</dbReference>